<dbReference type="Gene3D" id="2.130.10.10">
    <property type="entry name" value="YVTN repeat-like/Quinoprotein amine dehydrogenase"/>
    <property type="match status" value="1"/>
</dbReference>
<evidence type="ECO:0000313" key="6">
    <source>
        <dbReference type="WBParaSite" id="GPUH_0000868401-mRNA-1"/>
    </source>
</evidence>
<dbReference type="WBParaSite" id="GPUH_0000868401-mRNA-1">
    <property type="protein sequence ID" value="GPUH_0000868401-mRNA-1"/>
    <property type="gene ID" value="GPUH_0000868401"/>
</dbReference>
<dbReference type="Pfam" id="PF00400">
    <property type="entry name" value="WD40"/>
    <property type="match status" value="2"/>
</dbReference>
<evidence type="ECO:0000313" key="4">
    <source>
        <dbReference type="EMBL" id="VDK64357.1"/>
    </source>
</evidence>
<keyword evidence="2" id="KW-0677">Repeat</keyword>
<feature type="repeat" description="WD" evidence="3">
    <location>
        <begin position="121"/>
        <end position="163"/>
    </location>
</feature>
<organism evidence="6">
    <name type="scientific">Gongylonema pulchrum</name>
    <dbReference type="NCBI Taxonomy" id="637853"/>
    <lineage>
        <taxon>Eukaryota</taxon>
        <taxon>Metazoa</taxon>
        <taxon>Ecdysozoa</taxon>
        <taxon>Nematoda</taxon>
        <taxon>Chromadorea</taxon>
        <taxon>Rhabditida</taxon>
        <taxon>Spirurina</taxon>
        <taxon>Spiruromorpha</taxon>
        <taxon>Spiruroidea</taxon>
        <taxon>Gongylonematidae</taxon>
        <taxon>Gongylonema</taxon>
    </lineage>
</organism>
<gene>
    <name evidence="4" type="ORF">GPUH_LOCUS8677</name>
</gene>
<dbReference type="SUPFAM" id="SSF50978">
    <property type="entry name" value="WD40 repeat-like"/>
    <property type="match status" value="1"/>
</dbReference>
<accession>A0A183DIY3</accession>
<evidence type="ECO:0000256" key="2">
    <source>
        <dbReference type="ARBA" id="ARBA00022737"/>
    </source>
</evidence>
<reference evidence="6" key="1">
    <citation type="submission" date="2016-06" db="UniProtKB">
        <authorList>
            <consortium name="WormBaseParasite"/>
        </authorList>
    </citation>
    <scope>IDENTIFICATION</scope>
</reference>
<dbReference type="InterPro" id="IPR001680">
    <property type="entry name" value="WD40_rpt"/>
</dbReference>
<keyword evidence="1 3" id="KW-0853">WD repeat</keyword>
<dbReference type="EMBL" id="UYRT01025917">
    <property type="protein sequence ID" value="VDK64357.1"/>
    <property type="molecule type" value="Genomic_DNA"/>
</dbReference>
<dbReference type="PANTHER" id="PTHR19848">
    <property type="entry name" value="WD40 REPEAT PROTEIN"/>
    <property type="match status" value="1"/>
</dbReference>
<dbReference type="SMART" id="SM00320">
    <property type="entry name" value="WD40"/>
    <property type="match status" value="3"/>
</dbReference>
<evidence type="ECO:0000313" key="5">
    <source>
        <dbReference type="Proteomes" id="UP000271098"/>
    </source>
</evidence>
<dbReference type="OrthoDB" id="3176171at2759"/>
<dbReference type="PANTHER" id="PTHR19848:SF8">
    <property type="entry name" value="F-BOX AND WD REPEAT DOMAIN CONTAINING 7"/>
    <property type="match status" value="1"/>
</dbReference>
<evidence type="ECO:0000256" key="1">
    <source>
        <dbReference type="ARBA" id="ARBA00022574"/>
    </source>
</evidence>
<evidence type="ECO:0000256" key="3">
    <source>
        <dbReference type="PROSITE-ProRule" id="PRU00221"/>
    </source>
</evidence>
<dbReference type="InterPro" id="IPR015943">
    <property type="entry name" value="WD40/YVTN_repeat-like_dom_sf"/>
</dbReference>
<dbReference type="AlphaFoldDB" id="A0A183DIY3"/>
<dbReference type="Proteomes" id="UP000271098">
    <property type="component" value="Unassembled WGS sequence"/>
</dbReference>
<dbReference type="InterPro" id="IPR036322">
    <property type="entry name" value="WD40_repeat_dom_sf"/>
</dbReference>
<sequence length="166" mass="18920">MFCRLLFTTFGNDVRIWNLEKFASYGRLSAATHSSRSEVTCLEFLDGANPRVFTGSRDHYVKLYQITPDGTGFFEASNNLATHYDSVTSVVAYGNSLFSSSKDMNIMRFSLEDLKRDHIELQAHSNWIQSMCVLDTYRPLLATACRGGRVKVWDITSTRKLRLVDE</sequence>
<dbReference type="PROSITE" id="PS50082">
    <property type="entry name" value="WD_REPEATS_2"/>
    <property type="match status" value="1"/>
</dbReference>
<name>A0A183DIY3_9BILA</name>
<reference evidence="4 5" key="2">
    <citation type="submission" date="2018-11" db="EMBL/GenBank/DDBJ databases">
        <authorList>
            <consortium name="Pathogen Informatics"/>
        </authorList>
    </citation>
    <scope>NUCLEOTIDE SEQUENCE [LARGE SCALE GENOMIC DNA]</scope>
</reference>
<protein>
    <submittedName>
        <fullName evidence="6">WD_REPEATS_REGION domain-containing protein</fullName>
    </submittedName>
</protein>
<keyword evidence="5" id="KW-1185">Reference proteome</keyword>
<proteinExistence type="predicted"/>